<protein>
    <submittedName>
        <fullName evidence="1">Uncharacterized protein</fullName>
    </submittedName>
</protein>
<dbReference type="RefSeq" id="WP_030040177.1">
    <property type="nucleotide sequence ID" value="NZ_KL575597.1"/>
</dbReference>
<dbReference type="EMBL" id="LGUS01000174">
    <property type="protein sequence ID" value="KOG33314.1"/>
    <property type="molecule type" value="Genomic_DNA"/>
</dbReference>
<dbReference type="eggNOG" id="ENOG5031WK8">
    <property type="taxonomic scope" value="Bacteria"/>
</dbReference>
<sequence>MTNPTQPDPTHGLTVQQADALWDAVAIPGPGQPTFPVQHERVCRAAAELLATAPVPPPPADRATLRDRIRRAICEASGFEFDDDGIEPDEYGEHADAVLAVLPPAADRAAQELTAEEARDLADELSTDLYRAQDALAFVGECCDIADREARQITTADVREWLKGARCGRQLLAERADRATLRDRIAVALEQADYRPDMRRGDLADAIMPVLPPTTDQAAVLMWAAEAVAAHPGPIPYRPQLDEDGGFWWDTRDRDAVATLLRRMADEAQPAPTPTVDLPAVLREAAARAVRLPIPDRYQHHSGLADAWDAGTRAAAAAVLRADEEQQQPDTETPGCPDPIECGHEAALGQAQQEVRRLGRMVDEYGTGASALTGKLKRVRDLHREVCPVAQGVLLPPAVVCGLCDVLDAPAVPVQPAAADTDEEA</sequence>
<name>A0A0L8L5D8_9ACTN</name>
<proteinExistence type="predicted"/>
<dbReference type="OrthoDB" id="4338977at2"/>
<keyword evidence="2" id="KW-1185">Reference proteome</keyword>
<accession>A0A0L8L5D8</accession>
<comment type="caution">
    <text evidence="1">The sequence shown here is derived from an EMBL/GenBank/DDBJ whole genome shotgun (WGS) entry which is preliminary data.</text>
</comment>
<evidence type="ECO:0000313" key="2">
    <source>
        <dbReference type="Proteomes" id="UP000037251"/>
    </source>
</evidence>
<dbReference type="STRING" id="67356.AQJ84_11265"/>
<dbReference type="PATRIC" id="fig|67356.5.peg.4972"/>
<reference evidence="2" key="1">
    <citation type="submission" date="2015-07" db="EMBL/GenBank/DDBJ databases">
        <authorList>
            <person name="Ju K.-S."/>
            <person name="Doroghazi J.R."/>
            <person name="Metcalf W.W."/>
        </authorList>
    </citation>
    <scope>NUCLEOTIDE SEQUENCE [LARGE SCALE GENOMIC DNA]</scope>
    <source>
        <strain evidence="2">NRRL 2290</strain>
    </source>
</reference>
<evidence type="ECO:0000313" key="1">
    <source>
        <dbReference type="EMBL" id="KOG33314.1"/>
    </source>
</evidence>
<dbReference type="Proteomes" id="UP000037251">
    <property type="component" value="Unassembled WGS sequence"/>
</dbReference>
<organism evidence="1 2">
    <name type="scientific">Streptomyces resistomycificus</name>
    <dbReference type="NCBI Taxonomy" id="67356"/>
    <lineage>
        <taxon>Bacteria</taxon>
        <taxon>Bacillati</taxon>
        <taxon>Actinomycetota</taxon>
        <taxon>Actinomycetes</taxon>
        <taxon>Kitasatosporales</taxon>
        <taxon>Streptomycetaceae</taxon>
        <taxon>Streptomyces</taxon>
        <taxon>Streptomyces aurantiacus group</taxon>
    </lineage>
</organism>
<dbReference type="AlphaFoldDB" id="A0A0L8L5D8"/>
<gene>
    <name evidence="1" type="ORF">ADK37_23330</name>
</gene>